<organism evidence="3 4">
    <name type="scientific">Tumebacillus flagellatus</name>
    <dbReference type="NCBI Taxonomy" id="1157490"/>
    <lineage>
        <taxon>Bacteria</taxon>
        <taxon>Bacillati</taxon>
        <taxon>Bacillota</taxon>
        <taxon>Bacilli</taxon>
        <taxon>Bacillales</taxon>
        <taxon>Alicyclobacillaceae</taxon>
        <taxon>Tumebacillus</taxon>
    </lineage>
</organism>
<keyword evidence="4" id="KW-1185">Reference proteome</keyword>
<evidence type="ECO:0000313" key="4">
    <source>
        <dbReference type="Proteomes" id="UP000027931"/>
    </source>
</evidence>
<name>A0A074LQU9_9BACL</name>
<proteinExistence type="predicted"/>
<dbReference type="STRING" id="1157490.EL26_09655"/>
<accession>A0A074LQU9</accession>
<evidence type="ECO:0000259" key="2">
    <source>
        <dbReference type="Pfam" id="PF00144"/>
    </source>
</evidence>
<feature type="domain" description="Beta-lactamase-related" evidence="2">
    <location>
        <begin position="3"/>
        <end position="339"/>
    </location>
</feature>
<dbReference type="InterPro" id="IPR050789">
    <property type="entry name" value="Diverse_Enzym_Activities"/>
</dbReference>
<dbReference type="PANTHER" id="PTHR43283">
    <property type="entry name" value="BETA-LACTAMASE-RELATED"/>
    <property type="match status" value="1"/>
</dbReference>
<protein>
    <recommendedName>
        <fullName evidence="2">Beta-lactamase-related domain-containing protein</fullName>
    </recommendedName>
</protein>
<dbReference type="Proteomes" id="UP000027931">
    <property type="component" value="Unassembled WGS sequence"/>
</dbReference>
<dbReference type="EMBL" id="JMIR01000011">
    <property type="protein sequence ID" value="KEO83474.1"/>
    <property type="molecule type" value="Genomic_DNA"/>
</dbReference>
<dbReference type="InterPro" id="IPR001466">
    <property type="entry name" value="Beta-lactam-related"/>
</dbReference>
<comment type="caution">
    <text evidence="3">The sequence shown here is derived from an EMBL/GenBank/DDBJ whole genome shotgun (WGS) entry which is preliminary data.</text>
</comment>
<dbReference type="Pfam" id="PF00144">
    <property type="entry name" value="Beta-lactamase"/>
    <property type="match status" value="1"/>
</dbReference>
<dbReference type="Gene3D" id="3.40.710.10">
    <property type="entry name" value="DD-peptidase/beta-lactamase superfamily"/>
    <property type="match status" value="1"/>
</dbReference>
<reference evidence="3 4" key="1">
    <citation type="journal article" date="2013" name="Int. J. Syst. Evol. Microbiol.">
        <title>Tumebacillus flagellatus sp. nov., an alpha-amylase/pullulanase-producing bacterium isolated from cassava wastewater.</title>
        <authorList>
            <person name="Wang Q."/>
            <person name="Xie N."/>
            <person name="Qin Y."/>
            <person name="Shen N."/>
            <person name="Zhu J."/>
            <person name="Mi H."/>
            <person name="Huang R."/>
        </authorList>
    </citation>
    <scope>NUCLEOTIDE SEQUENCE [LARGE SCALE GENOMIC DNA]</scope>
    <source>
        <strain evidence="3 4">GST4</strain>
    </source>
</reference>
<sequence>MVEQGLADGLFAGAAVRVIRWQGGGRVETLAEATSGNAEITPQPRGLTDDAVFDVASLTKVMATLPAVLRSVQAGRLKLDRQVLPDKGITVQHLLTHTSGLPAWKPFYLWGQGRDYYQKRIETEPLVYKPGTKAIYSDLGMILLGFVLEDIWQIPLEEIAREQVFAPLGMTQTHYLCSEKNAVATEVGNHIERKMCQDVASEDIIEQFPWRTDTICGAVNDGNCHYGLSGVSGHAGLFSTAGDVLRYLQMWLEGGRDFLASELVRLATRNHTPGLGLSRGLGWEMGVWAGETFRSDVFGHTGFTGTAVWVQPASGTAVVSLTNRLHPVPSDLATWRRKLHGVVFAEEAN</sequence>
<dbReference type="SUPFAM" id="SSF56601">
    <property type="entry name" value="beta-lactamase/transpeptidase-like"/>
    <property type="match status" value="1"/>
</dbReference>
<keyword evidence="1" id="KW-0378">Hydrolase</keyword>
<dbReference type="eggNOG" id="COG1680">
    <property type="taxonomic scope" value="Bacteria"/>
</dbReference>
<dbReference type="InterPro" id="IPR012338">
    <property type="entry name" value="Beta-lactam/transpept-like"/>
</dbReference>
<evidence type="ECO:0000313" key="3">
    <source>
        <dbReference type="EMBL" id="KEO83474.1"/>
    </source>
</evidence>
<dbReference type="PANTHER" id="PTHR43283:SF11">
    <property type="entry name" value="BETA-LACTAMASE-RELATED DOMAIN-CONTAINING PROTEIN"/>
    <property type="match status" value="1"/>
</dbReference>
<dbReference type="GO" id="GO:0016787">
    <property type="term" value="F:hydrolase activity"/>
    <property type="evidence" value="ECO:0007669"/>
    <property type="project" value="UniProtKB-KW"/>
</dbReference>
<dbReference type="AlphaFoldDB" id="A0A074LQU9"/>
<gene>
    <name evidence="3" type="ORF">EL26_09655</name>
</gene>
<evidence type="ECO:0000256" key="1">
    <source>
        <dbReference type="ARBA" id="ARBA00022801"/>
    </source>
</evidence>